<dbReference type="GO" id="GO:0000166">
    <property type="term" value="F:nucleotide binding"/>
    <property type="evidence" value="ECO:0007669"/>
    <property type="project" value="UniProtKB-KW"/>
</dbReference>
<evidence type="ECO:0000313" key="14">
    <source>
        <dbReference type="Proteomes" id="UP000700596"/>
    </source>
</evidence>
<dbReference type="InterPro" id="IPR003378">
    <property type="entry name" value="Fringe-like_glycosylTrfase"/>
</dbReference>
<protein>
    <recommendedName>
        <fullName evidence="4">N-acetylgalactosaminide beta-1,3-galactosyltransferase</fullName>
        <ecNumber evidence="4">2.4.1.122</ecNumber>
    </recommendedName>
</protein>
<dbReference type="Proteomes" id="UP000700596">
    <property type="component" value="Unassembled WGS sequence"/>
</dbReference>
<keyword evidence="10" id="KW-1133">Transmembrane helix</keyword>
<keyword evidence="5" id="KW-0328">Glycosyltransferase</keyword>
<keyword evidence="11" id="KW-0472">Membrane</keyword>
<organism evidence="13 14">
    <name type="scientific">Dendryphion nanum</name>
    <dbReference type="NCBI Taxonomy" id="256645"/>
    <lineage>
        <taxon>Eukaryota</taxon>
        <taxon>Fungi</taxon>
        <taxon>Dikarya</taxon>
        <taxon>Ascomycota</taxon>
        <taxon>Pezizomycotina</taxon>
        <taxon>Dothideomycetes</taxon>
        <taxon>Pleosporomycetidae</taxon>
        <taxon>Pleosporales</taxon>
        <taxon>Torulaceae</taxon>
        <taxon>Dendryphion</taxon>
    </lineage>
</organism>
<accession>A0A9P9DIK7</accession>
<evidence type="ECO:0000256" key="6">
    <source>
        <dbReference type="ARBA" id="ARBA00022679"/>
    </source>
</evidence>
<dbReference type="EMBL" id="JAGMWT010000011">
    <property type="protein sequence ID" value="KAH7119856.1"/>
    <property type="molecule type" value="Genomic_DNA"/>
</dbReference>
<evidence type="ECO:0000256" key="3">
    <source>
        <dbReference type="ARBA" id="ARBA00006462"/>
    </source>
</evidence>
<comment type="subcellular location">
    <subcellularLocation>
        <location evidence="1">Membrane</location>
        <topology evidence="1">Single-pass type II membrane protein</topology>
    </subcellularLocation>
</comment>
<dbReference type="GO" id="GO:0016020">
    <property type="term" value="C:membrane"/>
    <property type="evidence" value="ECO:0007669"/>
    <property type="project" value="UniProtKB-SubCell"/>
</dbReference>
<dbReference type="AlphaFoldDB" id="A0A9P9DIK7"/>
<gene>
    <name evidence="13" type="ORF">B0J11DRAFT_71569</name>
</gene>
<evidence type="ECO:0000313" key="13">
    <source>
        <dbReference type="EMBL" id="KAH7119856.1"/>
    </source>
</evidence>
<evidence type="ECO:0000256" key="11">
    <source>
        <dbReference type="ARBA" id="ARBA00023136"/>
    </source>
</evidence>
<feature type="domain" description="Fringe-like glycosyltransferase" evidence="12">
    <location>
        <begin position="167"/>
        <end position="244"/>
    </location>
</feature>
<sequence>MVRLTPTRMLCAVVFLFTFICFFYVSSSLYGERGYDLMIPRPPPDRTRPDTPRVPFGEECAPFSSGVMDDVTVVLKMGTADVRSKLRGWLNRLGRCKTDILLFSDRNEDVNSFRIVDALAHLRPEYRYKNPDFDVYDEIQRTNGTTDKLAEGWRLDRYMFLPMMELTAHFRPETNWFIFVEIDTYVNWDNMYRFLDNFNPLTPYYFGSPVWPKKKAPFAHSGSGYVLSRGAMNKLVARGRMFAENHRFPGTHLFGKDLTKECCGDEVLAKVLKECGIKLNGYWPMFNAEKPSSIMFGREQWCEAIVTLHHMHDSDYDDLRHWESARKDASIPLTFEELFSYIEPTITDQKEDWSNLSGDVVHKAPHSAAKTVEACRAACGADKKCLQFEHLGDTCRLSHVVRMGHDQYPEENRRWVSGWMMERIGTFRETRSPCLGAHFVHPNP</sequence>
<dbReference type="GO" id="GO:0016263">
    <property type="term" value="F:glycoprotein-N-acetylgalactosamine 3-beta-galactosyltransferase activity"/>
    <property type="evidence" value="ECO:0007669"/>
    <property type="project" value="UniProtKB-EC"/>
</dbReference>
<evidence type="ECO:0000259" key="12">
    <source>
        <dbReference type="Pfam" id="PF02434"/>
    </source>
</evidence>
<evidence type="ECO:0000256" key="5">
    <source>
        <dbReference type="ARBA" id="ARBA00022676"/>
    </source>
</evidence>
<dbReference type="EC" id="2.4.1.122" evidence="4"/>
<reference evidence="13" key="1">
    <citation type="journal article" date="2021" name="Nat. Commun.">
        <title>Genetic determinants of endophytism in the Arabidopsis root mycobiome.</title>
        <authorList>
            <person name="Mesny F."/>
            <person name="Miyauchi S."/>
            <person name="Thiergart T."/>
            <person name="Pickel B."/>
            <person name="Atanasova L."/>
            <person name="Karlsson M."/>
            <person name="Huettel B."/>
            <person name="Barry K.W."/>
            <person name="Haridas S."/>
            <person name="Chen C."/>
            <person name="Bauer D."/>
            <person name="Andreopoulos W."/>
            <person name="Pangilinan J."/>
            <person name="LaButti K."/>
            <person name="Riley R."/>
            <person name="Lipzen A."/>
            <person name="Clum A."/>
            <person name="Drula E."/>
            <person name="Henrissat B."/>
            <person name="Kohler A."/>
            <person name="Grigoriev I.V."/>
            <person name="Martin F.M."/>
            <person name="Hacquard S."/>
        </authorList>
    </citation>
    <scope>NUCLEOTIDE SEQUENCE</scope>
    <source>
        <strain evidence="13">MPI-CAGE-CH-0243</strain>
    </source>
</reference>
<evidence type="ECO:0000256" key="8">
    <source>
        <dbReference type="ARBA" id="ARBA00022741"/>
    </source>
</evidence>
<evidence type="ECO:0000256" key="4">
    <source>
        <dbReference type="ARBA" id="ARBA00012557"/>
    </source>
</evidence>
<keyword evidence="8" id="KW-0547">Nucleotide-binding</keyword>
<dbReference type="Gene3D" id="3.90.550.50">
    <property type="match status" value="1"/>
</dbReference>
<keyword evidence="7" id="KW-0812">Transmembrane</keyword>
<comment type="pathway">
    <text evidence="2">Protein modification; protein glycosylation.</text>
</comment>
<keyword evidence="6" id="KW-0808">Transferase</keyword>
<comment type="caution">
    <text evidence="13">The sequence shown here is derived from an EMBL/GenBank/DDBJ whole genome shotgun (WGS) entry which is preliminary data.</text>
</comment>
<evidence type="ECO:0000256" key="10">
    <source>
        <dbReference type="ARBA" id="ARBA00022989"/>
    </source>
</evidence>
<keyword evidence="9" id="KW-0735">Signal-anchor</keyword>
<keyword evidence="14" id="KW-1185">Reference proteome</keyword>
<dbReference type="PANTHER" id="PTHR23033">
    <property type="entry name" value="BETA1,3-GALACTOSYLTRANSFERASE"/>
    <property type="match status" value="1"/>
</dbReference>
<comment type="similarity">
    <text evidence="3">Belongs to the glycosyltransferase 31 family. Beta3-Gal-T subfamily.</text>
</comment>
<dbReference type="OrthoDB" id="414175at2759"/>
<evidence type="ECO:0000256" key="2">
    <source>
        <dbReference type="ARBA" id="ARBA00004922"/>
    </source>
</evidence>
<evidence type="ECO:0000256" key="9">
    <source>
        <dbReference type="ARBA" id="ARBA00022968"/>
    </source>
</evidence>
<dbReference type="PANTHER" id="PTHR23033:SF43">
    <property type="entry name" value="APPLE DOMAIN-CONTAINING PROTEIN"/>
    <property type="match status" value="1"/>
</dbReference>
<dbReference type="Pfam" id="PF02434">
    <property type="entry name" value="Fringe"/>
    <property type="match status" value="1"/>
</dbReference>
<evidence type="ECO:0000256" key="7">
    <source>
        <dbReference type="ARBA" id="ARBA00022692"/>
    </source>
</evidence>
<dbReference type="InterPro" id="IPR026050">
    <property type="entry name" value="C1GALT1/C1GALT1_chp1"/>
</dbReference>
<name>A0A9P9DIK7_9PLEO</name>
<proteinExistence type="inferred from homology"/>
<evidence type="ECO:0000256" key="1">
    <source>
        <dbReference type="ARBA" id="ARBA00004606"/>
    </source>
</evidence>